<evidence type="ECO:0000259" key="3">
    <source>
        <dbReference type="Pfam" id="PF00586"/>
    </source>
</evidence>
<comment type="pathway">
    <text evidence="2">Cofactor biosynthesis; thiamine diphosphate biosynthesis; thiamine diphosphate from thiamine phosphate: step 1/1.</text>
</comment>
<dbReference type="GO" id="GO:0005524">
    <property type="term" value="F:ATP binding"/>
    <property type="evidence" value="ECO:0007669"/>
    <property type="project" value="UniProtKB-UniRule"/>
</dbReference>
<evidence type="ECO:0000313" key="5">
    <source>
        <dbReference type="EMBL" id="TGK91398.1"/>
    </source>
</evidence>
<dbReference type="GO" id="GO:0000287">
    <property type="term" value="F:magnesium ion binding"/>
    <property type="evidence" value="ECO:0007669"/>
    <property type="project" value="UniProtKB-UniRule"/>
</dbReference>
<accession>A0A2M9Y2Y5</accession>
<keyword evidence="2" id="KW-0479">Metal-binding</keyword>
<keyword evidence="2" id="KW-0460">Magnesium</keyword>
<feature type="binding site" evidence="2">
    <location>
        <position position="31"/>
    </location>
    <ligand>
        <name>Mg(2+)</name>
        <dbReference type="ChEBI" id="CHEBI:18420"/>
        <label>4</label>
    </ligand>
</feature>
<proteinExistence type="inferred from homology"/>
<dbReference type="PANTHER" id="PTHR30270:SF0">
    <property type="entry name" value="THIAMINE-MONOPHOSPHATE KINASE"/>
    <property type="match status" value="1"/>
</dbReference>
<keyword evidence="2" id="KW-0067">ATP-binding</keyword>
<dbReference type="GO" id="GO:0009228">
    <property type="term" value="P:thiamine biosynthetic process"/>
    <property type="evidence" value="ECO:0007669"/>
    <property type="project" value="UniProtKB-KW"/>
</dbReference>
<comment type="similarity">
    <text evidence="2">Belongs to the thiamine-monophosphate kinase family.</text>
</comment>
<feature type="binding site" evidence="2">
    <location>
        <position position="33"/>
    </location>
    <ligand>
        <name>Mg(2+)</name>
        <dbReference type="ChEBI" id="CHEBI:18420"/>
        <label>2</label>
    </ligand>
</feature>
<dbReference type="SUPFAM" id="SSF55326">
    <property type="entry name" value="PurM N-terminal domain-like"/>
    <property type="match status" value="1"/>
</dbReference>
<comment type="catalytic activity">
    <reaction evidence="2">
        <text>thiamine phosphate + ATP = thiamine diphosphate + ADP</text>
        <dbReference type="Rhea" id="RHEA:15913"/>
        <dbReference type="ChEBI" id="CHEBI:30616"/>
        <dbReference type="ChEBI" id="CHEBI:37575"/>
        <dbReference type="ChEBI" id="CHEBI:58937"/>
        <dbReference type="ChEBI" id="CHEBI:456216"/>
        <dbReference type="EC" id="2.7.4.16"/>
    </reaction>
</comment>
<dbReference type="NCBIfam" id="TIGR01379">
    <property type="entry name" value="thiL"/>
    <property type="match status" value="1"/>
</dbReference>
<dbReference type="Proteomes" id="UP000297891">
    <property type="component" value="Unassembled WGS sequence"/>
</dbReference>
<dbReference type="EMBL" id="RQFP01000014">
    <property type="protein sequence ID" value="TGK91398.1"/>
    <property type="molecule type" value="Genomic_DNA"/>
</dbReference>
<keyword evidence="6" id="KW-1185">Reference proteome</keyword>
<dbReference type="Pfam" id="PF02769">
    <property type="entry name" value="AIRS_C"/>
    <property type="match status" value="1"/>
</dbReference>
<dbReference type="SUPFAM" id="SSF56042">
    <property type="entry name" value="PurM C-terminal domain-like"/>
    <property type="match status" value="1"/>
</dbReference>
<dbReference type="AlphaFoldDB" id="A0A2M9Y2Y5"/>
<gene>
    <name evidence="2 5" type="primary">thiL</name>
    <name evidence="5" type="ORF">EHQ30_14320</name>
</gene>
<feature type="binding site" evidence="2">
    <location>
        <position position="198"/>
    </location>
    <ligand>
        <name>Mg(2+)</name>
        <dbReference type="ChEBI" id="CHEBI:18420"/>
        <label>3</label>
    </ligand>
</feature>
<feature type="binding site" evidence="2">
    <location>
        <position position="200"/>
    </location>
    <ligand>
        <name>ATP</name>
        <dbReference type="ChEBI" id="CHEBI:30616"/>
    </ligand>
</feature>
<feature type="binding site" evidence="2">
    <location>
        <position position="134"/>
    </location>
    <ligand>
        <name>ATP</name>
        <dbReference type="ChEBI" id="CHEBI:30616"/>
    </ligand>
</feature>
<dbReference type="CDD" id="cd02194">
    <property type="entry name" value="ThiL"/>
    <property type="match status" value="1"/>
</dbReference>
<dbReference type="UniPathway" id="UPA00060">
    <property type="reaction ID" value="UER00142"/>
</dbReference>
<organism evidence="5 6">
    <name type="scientific">Leptospira brenneri</name>
    <dbReference type="NCBI Taxonomy" id="2023182"/>
    <lineage>
        <taxon>Bacteria</taxon>
        <taxon>Pseudomonadati</taxon>
        <taxon>Spirochaetota</taxon>
        <taxon>Spirochaetia</taxon>
        <taxon>Leptospirales</taxon>
        <taxon>Leptospiraceae</taxon>
        <taxon>Leptospira</taxon>
    </lineage>
</organism>
<dbReference type="InterPro" id="IPR036676">
    <property type="entry name" value="PurM-like_C_sf"/>
</dbReference>
<dbReference type="PIRSF" id="PIRSF005303">
    <property type="entry name" value="Thiam_monoph_kin"/>
    <property type="match status" value="1"/>
</dbReference>
<feature type="binding site" evidence="2">
    <location>
        <position position="33"/>
    </location>
    <ligand>
        <name>Mg(2+)</name>
        <dbReference type="ChEBI" id="CHEBI:18420"/>
        <label>1</label>
    </ligand>
</feature>
<feature type="binding site" evidence="2">
    <location>
        <position position="62"/>
    </location>
    <ligand>
        <name>Mg(2+)</name>
        <dbReference type="ChEBI" id="CHEBI:18420"/>
        <label>4</label>
    </ligand>
</feature>
<feature type="binding site" evidence="2">
    <location>
        <position position="111"/>
    </location>
    <ligand>
        <name>Mg(2+)</name>
        <dbReference type="ChEBI" id="CHEBI:18420"/>
        <label>1</label>
    </ligand>
</feature>
<evidence type="ECO:0000256" key="2">
    <source>
        <dbReference type="HAMAP-Rule" id="MF_02128"/>
    </source>
</evidence>
<evidence type="ECO:0000259" key="4">
    <source>
        <dbReference type="Pfam" id="PF02769"/>
    </source>
</evidence>
<feature type="binding site" evidence="2">
    <location>
        <position position="295"/>
    </location>
    <ligand>
        <name>substrate</name>
    </ligand>
</feature>
<protein>
    <recommendedName>
        <fullName evidence="2">Thiamine-monophosphate kinase</fullName>
        <shortName evidence="2">TMP kinase</shortName>
        <shortName evidence="2">Thiamine-phosphate kinase</shortName>
        <ecNumber evidence="2">2.7.4.16</ecNumber>
    </recommendedName>
</protein>
<dbReference type="EC" id="2.7.4.16" evidence="2"/>
<sequence>MKESEIIRTLFGTTPPPEDDCYFLAPNRLVTTDSLSEGTHFLHDWSSPEILAKKLVEVNVSDIIASGGNPKECFLNLGLSPLSRKKEWIRAFSKELRKSLNQYGMKLAGGDTFSASKTQLTLTVVGTVEKPWLRSGGKPGDYLYITGSLGQSQLGYHCLRKKKREKKYKEAIERHLSPNSRFMVFPYLQNFRINACMDITDGLIQDAERLAHASHGKLKIQMESLPLDPLALAELGLDLCLGSGEELELLFLSPDILPTKLAGVPVTMVGRLEKGKPGIQFKKEGKTYLPKSKGFLHFSEEE</sequence>
<feature type="binding site" evidence="2">
    <location>
        <position position="20"/>
    </location>
    <ligand>
        <name>Mg(2+)</name>
        <dbReference type="ChEBI" id="CHEBI:18420"/>
        <label>4</label>
    </ligand>
</feature>
<reference evidence="5" key="1">
    <citation type="journal article" date="2019" name="PLoS Negl. Trop. Dis.">
        <title>Revisiting the worldwide diversity of Leptospira species in the environment.</title>
        <authorList>
            <person name="Vincent A.T."/>
            <person name="Schiettekatte O."/>
            <person name="Bourhy P."/>
            <person name="Veyrier F.J."/>
            <person name="Picardeau M."/>
        </authorList>
    </citation>
    <scope>NUCLEOTIDE SEQUENCE [LARGE SCALE GENOMIC DNA]</scope>
    <source>
        <strain evidence="5">201800277</strain>
    </source>
</reference>
<comment type="function">
    <text evidence="2">Catalyzes the ATP-dependent phosphorylation of thiamine-monophosphate (TMP) to form thiamine-pyrophosphate (TPP), the active form of vitamin B1.</text>
</comment>
<dbReference type="Gene3D" id="3.90.650.10">
    <property type="entry name" value="PurM-like C-terminal domain"/>
    <property type="match status" value="1"/>
</dbReference>
<name>A0A2M9Y2Y5_9LEPT</name>
<feature type="domain" description="PurM-like C-terminal" evidence="4">
    <location>
        <begin position="138"/>
        <end position="228"/>
    </location>
</feature>
<dbReference type="InterPro" id="IPR006283">
    <property type="entry name" value="ThiL-like"/>
</dbReference>
<feature type="domain" description="PurM-like N-terminal" evidence="3">
    <location>
        <begin position="19"/>
        <end position="128"/>
    </location>
</feature>
<comment type="caution">
    <text evidence="5">The sequence shown here is derived from an EMBL/GenBank/DDBJ whole genome shotgun (WGS) entry which is preliminary data.</text>
</comment>
<feature type="binding site" evidence="2">
    <location>
        <position position="40"/>
    </location>
    <ligand>
        <name>substrate</name>
    </ligand>
</feature>
<keyword evidence="1 2" id="KW-0784">Thiamine biosynthesis</keyword>
<dbReference type="GO" id="GO:0009030">
    <property type="term" value="F:thiamine-phosphate kinase activity"/>
    <property type="evidence" value="ECO:0007669"/>
    <property type="project" value="UniProtKB-UniRule"/>
</dbReference>
<feature type="binding site" evidence="2">
    <location>
        <position position="245"/>
    </location>
    <ligand>
        <name>substrate</name>
    </ligand>
</feature>
<dbReference type="InterPro" id="IPR010918">
    <property type="entry name" value="PurM-like_C_dom"/>
</dbReference>
<evidence type="ECO:0000256" key="1">
    <source>
        <dbReference type="ARBA" id="ARBA00022977"/>
    </source>
</evidence>
<comment type="caution">
    <text evidence="2">Lacks conserved residue(s) required for the propagation of feature annotation.</text>
</comment>
<feature type="binding site" evidence="2">
    <location>
        <position position="32"/>
    </location>
    <ligand>
        <name>Mg(2+)</name>
        <dbReference type="ChEBI" id="CHEBI:18420"/>
        <label>1</label>
    </ligand>
</feature>
<dbReference type="RefSeq" id="WP_100790333.1">
    <property type="nucleotide sequence ID" value="NZ_NPDQ01000003.1"/>
</dbReference>
<dbReference type="InterPro" id="IPR036921">
    <property type="entry name" value="PurM-like_N_sf"/>
</dbReference>
<feature type="binding site" evidence="2">
    <location>
        <position position="62"/>
    </location>
    <ligand>
        <name>Mg(2+)</name>
        <dbReference type="ChEBI" id="CHEBI:18420"/>
        <label>3</label>
    </ligand>
</feature>
<keyword evidence="2 5" id="KW-0808">Transferase</keyword>
<feature type="binding site" evidence="2">
    <location>
        <begin position="110"/>
        <end position="111"/>
    </location>
    <ligand>
        <name>ATP</name>
        <dbReference type="ChEBI" id="CHEBI:30616"/>
    </ligand>
</feature>
<keyword evidence="2" id="KW-0547">Nucleotide-binding</keyword>
<dbReference type="HAMAP" id="MF_02128">
    <property type="entry name" value="TMP_kinase"/>
    <property type="match status" value="1"/>
</dbReference>
<dbReference type="OrthoDB" id="9802811at2"/>
<evidence type="ECO:0000313" key="6">
    <source>
        <dbReference type="Proteomes" id="UP000297891"/>
    </source>
</evidence>
<dbReference type="GO" id="GO:0009229">
    <property type="term" value="P:thiamine diphosphate biosynthetic process"/>
    <property type="evidence" value="ECO:0007669"/>
    <property type="project" value="UniProtKB-UniRule"/>
</dbReference>
<dbReference type="Pfam" id="PF00586">
    <property type="entry name" value="AIRS"/>
    <property type="match status" value="1"/>
</dbReference>
<dbReference type="PANTHER" id="PTHR30270">
    <property type="entry name" value="THIAMINE-MONOPHOSPHATE KINASE"/>
    <property type="match status" value="1"/>
</dbReference>
<feature type="binding site" evidence="2">
    <location>
        <position position="201"/>
    </location>
    <ligand>
        <name>Mg(2+)</name>
        <dbReference type="ChEBI" id="CHEBI:18420"/>
        <label>5</label>
    </ligand>
</feature>
<dbReference type="InterPro" id="IPR016188">
    <property type="entry name" value="PurM-like_N"/>
</dbReference>
<keyword evidence="2 5" id="KW-0418">Kinase</keyword>
<feature type="binding site" evidence="2">
    <location>
        <position position="62"/>
    </location>
    <ligand>
        <name>Mg(2+)</name>
        <dbReference type="ChEBI" id="CHEBI:18420"/>
        <label>2</label>
    </ligand>
</feature>
<feature type="binding site" evidence="2">
    <location>
        <position position="20"/>
    </location>
    <ligand>
        <name>Mg(2+)</name>
        <dbReference type="ChEBI" id="CHEBI:18420"/>
        <label>3</label>
    </ligand>
</feature>
<comment type="miscellaneous">
    <text evidence="2">Reaction mechanism of ThiL seems to utilize a direct, inline transfer of the gamma-phosphate of ATP to TMP rather than a phosphorylated enzyme intermediate.</text>
</comment>
<dbReference type="Gene3D" id="3.30.1330.10">
    <property type="entry name" value="PurM-like, N-terminal domain"/>
    <property type="match status" value="1"/>
</dbReference>